<proteinExistence type="predicted"/>
<dbReference type="InterPro" id="IPR009875">
    <property type="entry name" value="PilZ_domain"/>
</dbReference>
<protein>
    <submittedName>
        <fullName evidence="3">PilZ domain-containing protein</fullName>
    </submittedName>
</protein>
<gene>
    <name evidence="3" type="ORF">ABC969_02480</name>
</gene>
<evidence type="ECO:0000313" key="4">
    <source>
        <dbReference type="Proteomes" id="UP001404104"/>
    </source>
</evidence>
<evidence type="ECO:0000259" key="2">
    <source>
        <dbReference type="Pfam" id="PF07238"/>
    </source>
</evidence>
<evidence type="ECO:0000313" key="3">
    <source>
        <dbReference type="EMBL" id="MEN2785283.1"/>
    </source>
</evidence>
<dbReference type="RefSeq" id="WP_380808771.1">
    <property type="nucleotide sequence ID" value="NZ_JBHRXL010000005.1"/>
</dbReference>
<dbReference type="SUPFAM" id="SSF141371">
    <property type="entry name" value="PilZ domain-like"/>
    <property type="match status" value="1"/>
</dbReference>
<organism evidence="3 4">
    <name type="scientific">Sphingomonas qilianensis</name>
    <dbReference type="NCBI Taxonomy" id="1736690"/>
    <lineage>
        <taxon>Bacteria</taxon>
        <taxon>Pseudomonadati</taxon>
        <taxon>Pseudomonadota</taxon>
        <taxon>Alphaproteobacteria</taxon>
        <taxon>Sphingomonadales</taxon>
        <taxon>Sphingomonadaceae</taxon>
        <taxon>Sphingomonas</taxon>
    </lineage>
</organism>
<comment type="caution">
    <text evidence="3">The sequence shown here is derived from an EMBL/GenBank/DDBJ whole genome shotgun (WGS) entry which is preliminary data.</text>
</comment>
<dbReference type="EMBL" id="JBDIMF010000001">
    <property type="protein sequence ID" value="MEN2785283.1"/>
    <property type="molecule type" value="Genomic_DNA"/>
</dbReference>
<keyword evidence="4" id="KW-1185">Reference proteome</keyword>
<keyword evidence="1" id="KW-0472">Membrane</keyword>
<accession>A0ABU9XN96</accession>
<reference evidence="3 4" key="1">
    <citation type="submission" date="2024-05" db="EMBL/GenBank/DDBJ databases">
        <authorList>
            <person name="Liu Q."/>
            <person name="Xin Y.-H."/>
        </authorList>
    </citation>
    <scope>NUCLEOTIDE SEQUENCE [LARGE SCALE GENOMIC DNA]</scope>
    <source>
        <strain evidence="3 4">CGMCC 1.15349</strain>
    </source>
</reference>
<evidence type="ECO:0000256" key="1">
    <source>
        <dbReference type="SAM" id="Phobius"/>
    </source>
</evidence>
<dbReference type="Proteomes" id="UP001404104">
    <property type="component" value="Unassembled WGS sequence"/>
</dbReference>
<sequence>MMMVLTATVYVDKGGALDGDNRQAERRAVQAGATLRDDNEAPIDAELIDLSTSGCQVALQGELVVPSMVTIGVAGIGRIDACVVRRDGDRYGCAFIEPLTAAAVAAARAVETVVPLSASALPTPAPAEQALPEQVRLSIRSRVLLIVGSAVTAWGAVIAAVLGVRALVS</sequence>
<dbReference type="Gene3D" id="2.40.10.220">
    <property type="entry name" value="predicted glycosyltransferase like domains"/>
    <property type="match status" value="1"/>
</dbReference>
<feature type="transmembrane region" description="Helical" evidence="1">
    <location>
        <begin position="143"/>
        <end position="168"/>
    </location>
</feature>
<name>A0ABU9XN96_9SPHN</name>
<keyword evidence="1" id="KW-1133">Transmembrane helix</keyword>
<dbReference type="Pfam" id="PF07238">
    <property type="entry name" value="PilZ"/>
    <property type="match status" value="1"/>
</dbReference>
<feature type="domain" description="PilZ" evidence="2">
    <location>
        <begin position="21"/>
        <end position="103"/>
    </location>
</feature>
<keyword evidence="1" id="KW-0812">Transmembrane</keyword>